<dbReference type="Pfam" id="PF02632">
    <property type="entry name" value="BioY"/>
    <property type="match status" value="1"/>
</dbReference>
<proteinExistence type="inferred from homology"/>
<keyword evidence="2" id="KW-1003">Cell membrane</keyword>
<keyword evidence="2 3" id="KW-0472">Membrane</keyword>
<evidence type="ECO:0000256" key="2">
    <source>
        <dbReference type="PIRNR" id="PIRNR016661"/>
    </source>
</evidence>
<organism evidence="4 5">
    <name type="scientific">Pseudoroseicyclus aestuarii</name>
    <dbReference type="NCBI Taxonomy" id="1795041"/>
    <lineage>
        <taxon>Bacteria</taxon>
        <taxon>Pseudomonadati</taxon>
        <taxon>Pseudomonadota</taxon>
        <taxon>Alphaproteobacteria</taxon>
        <taxon>Rhodobacterales</taxon>
        <taxon>Paracoccaceae</taxon>
        <taxon>Pseudoroseicyclus</taxon>
    </lineage>
</organism>
<comment type="similarity">
    <text evidence="1 2">Belongs to the BioY family.</text>
</comment>
<keyword evidence="3" id="KW-1133">Transmembrane helix</keyword>
<feature type="transmembrane region" description="Helical" evidence="3">
    <location>
        <begin position="48"/>
        <end position="70"/>
    </location>
</feature>
<dbReference type="PANTHER" id="PTHR34295">
    <property type="entry name" value="BIOTIN TRANSPORTER BIOY"/>
    <property type="match status" value="1"/>
</dbReference>
<dbReference type="AlphaFoldDB" id="A0A318SZN6"/>
<dbReference type="Proteomes" id="UP000248311">
    <property type="component" value="Unassembled WGS sequence"/>
</dbReference>
<protein>
    <recommendedName>
        <fullName evidence="2">Biotin transporter</fullName>
    </recommendedName>
</protein>
<dbReference type="InterPro" id="IPR003784">
    <property type="entry name" value="BioY"/>
</dbReference>
<dbReference type="PANTHER" id="PTHR34295:SF1">
    <property type="entry name" value="BIOTIN TRANSPORTER BIOY"/>
    <property type="match status" value="1"/>
</dbReference>
<keyword evidence="5" id="KW-1185">Reference proteome</keyword>
<name>A0A318SZN6_9RHOB</name>
<dbReference type="Gene3D" id="1.10.1760.20">
    <property type="match status" value="1"/>
</dbReference>
<dbReference type="GO" id="GO:0015225">
    <property type="term" value="F:biotin transmembrane transporter activity"/>
    <property type="evidence" value="ECO:0007669"/>
    <property type="project" value="UniProtKB-UniRule"/>
</dbReference>
<comment type="caution">
    <text evidence="4">The sequence shown here is derived from an EMBL/GenBank/DDBJ whole genome shotgun (WGS) entry which is preliminary data.</text>
</comment>
<evidence type="ECO:0000313" key="5">
    <source>
        <dbReference type="Proteomes" id="UP000248311"/>
    </source>
</evidence>
<reference evidence="4 5" key="1">
    <citation type="submission" date="2018-06" db="EMBL/GenBank/DDBJ databases">
        <title>Genomic Encyclopedia of Type Strains, Phase III (KMG-III): the genomes of soil and plant-associated and newly described type strains.</title>
        <authorList>
            <person name="Whitman W."/>
        </authorList>
    </citation>
    <scope>NUCLEOTIDE SEQUENCE [LARGE SCALE GENOMIC DNA]</scope>
    <source>
        <strain evidence="4 5">CECT 9025</strain>
    </source>
</reference>
<dbReference type="GO" id="GO:0005886">
    <property type="term" value="C:plasma membrane"/>
    <property type="evidence" value="ECO:0007669"/>
    <property type="project" value="UniProtKB-SubCell"/>
</dbReference>
<accession>A0A318SZN6</accession>
<feature type="transmembrane region" description="Helical" evidence="3">
    <location>
        <begin position="162"/>
        <end position="183"/>
    </location>
</feature>
<evidence type="ECO:0000256" key="1">
    <source>
        <dbReference type="ARBA" id="ARBA00010692"/>
    </source>
</evidence>
<keyword evidence="2" id="KW-0813">Transport</keyword>
<comment type="subcellular location">
    <subcellularLocation>
        <location evidence="2">Cell membrane</location>
        <topology evidence="2">Multi-pass membrane protein</topology>
    </subcellularLocation>
</comment>
<feature type="transmembrane region" description="Helical" evidence="3">
    <location>
        <begin position="90"/>
        <end position="111"/>
    </location>
</feature>
<dbReference type="RefSeq" id="WP_110812854.1">
    <property type="nucleotide sequence ID" value="NZ_QJTE01000001.1"/>
</dbReference>
<dbReference type="OrthoDB" id="9803495at2"/>
<keyword evidence="3" id="KW-0812">Transmembrane</keyword>
<sequence length="186" mass="18602">MRTTLTAAALPRSLPVQTLMVLGGSLAIAVAAQISVPMIPVPMTLQTLAILVVGLTYGARLGGATLLAYLAEGALGLPVFSNGGAGLAYMAGPTGGFLLGFALMAWLAGLLAENGLGRGTLRLTLAALVPAAVLYLPGIAWLTVLTPLDLSGAFTAGAAPFLIGDAVKAVLAAMIVSGGWAALKHR</sequence>
<gene>
    <name evidence="4" type="ORF">DFP88_101512</name>
</gene>
<dbReference type="PIRSF" id="PIRSF016661">
    <property type="entry name" value="BioY"/>
    <property type="match status" value="1"/>
</dbReference>
<evidence type="ECO:0000313" key="4">
    <source>
        <dbReference type="EMBL" id="PYE85839.1"/>
    </source>
</evidence>
<feature type="transmembrane region" description="Helical" evidence="3">
    <location>
        <begin position="20"/>
        <end position="41"/>
    </location>
</feature>
<feature type="transmembrane region" description="Helical" evidence="3">
    <location>
        <begin position="123"/>
        <end position="142"/>
    </location>
</feature>
<dbReference type="EMBL" id="QJTE01000001">
    <property type="protein sequence ID" value="PYE85839.1"/>
    <property type="molecule type" value="Genomic_DNA"/>
</dbReference>
<evidence type="ECO:0000256" key="3">
    <source>
        <dbReference type="SAM" id="Phobius"/>
    </source>
</evidence>